<feature type="region of interest" description="Disordered" evidence="1">
    <location>
        <begin position="33"/>
        <end position="103"/>
    </location>
</feature>
<keyword evidence="3" id="KW-0732">Signal</keyword>
<proteinExistence type="predicted"/>
<accession>A0AA36D029</accession>
<feature type="transmembrane region" description="Helical" evidence="2">
    <location>
        <begin position="116"/>
        <end position="142"/>
    </location>
</feature>
<keyword evidence="2" id="KW-0812">Transmembrane</keyword>
<feature type="compositionally biased region" description="Basic and acidic residues" evidence="1">
    <location>
        <begin position="76"/>
        <end position="96"/>
    </location>
</feature>
<gene>
    <name evidence="4" type="ORF">MSPICULIGERA_LOCUS15840</name>
</gene>
<feature type="compositionally biased region" description="Low complexity" evidence="1">
    <location>
        <begin position="42"/>
        <end position="72"/>
    </location>
</feature>
<feature type="chain" id="PRO_5041228048" evidence="3">
    <location>
        <begin position="30"/>
        <end position="219"/>
    </location>
</feature>
<evidence type="ECO:0000256" key="2">
    <source>
        <dbReference type="SAM" id="Phobius"/>
    </source>
</evidence>
<feature type="non-terminal residue" evidence="4">
    <location>
        <position position="219"/>
    </location>
</feature>
<sequence>MFWTFGYHLGNIRLALCLCLIYATVQTFAQQQSQTTVEEPEPSSSDTPEVSDPSETDPTTTSEISPSTEVSPLQPDKTKESPSGDLSTDTKPDTRSLRFIVDPAGPSNTTPTFETWGVLLVIVAGFIFILNILIGFCLVNLYHGLMIQREGKKQLHDYFDELHNERISSTANNKNYRGIGKEIRAGKYLPKAYVGVIHPPEPLNAKNIAAITELMANYP</sequence>
<evidence type="ECO:0000313" key="5">
    <source>
        <dbReference type="Proteomes" id="UP001177023"/>
    </source>
</evidence>
<dbReference type="Proteomes" id="UP001177023">
    <property type="component" value="Unassembled WGS sequence"/>
</dbReference>
<comment type="caution">
    <text evidence="4">The sequence shown here is derived from an EMBL/GenBank/DDBJ whole genome shotgun (WGS) entry which is preliminary data.</text>
</comment>
<keyword evidence="2" id="KW-1133">Transmembrane helix</keyword>
<keyword evidence="2" id="KW-0472">Membrane</keyword>
<dbReference type="AlphaFoldDB" id="A0AA36D029"/>
<reference evidence="4" key="1">
    <citation type="submission" date="2023-06" db="EMBL/GenBank/DDBJ databases">
        <authorList>
            <person name="Delattre M."/>
        </authorList>
    </citation>
    <scope>NUCLEOTIDE SEQUENCE</scope>
    <source>
        <strain evidence="4">AF72</strain>
    </source>
</reference>
<name>A0AA36D029_9BILA</name>
<organism evidence="4 5">
    <name type="scientific">Mesorhabditis spiculigera</name>
    <dbReference type="NCBI Taxonomy" id="96644"/>
    <lineage>
        <taxon>Eukaryota</taxon>
        <taxon>Metazoa</taxon>
        <taxon>Ecdysozoa</taxon>
        <taxon>Nematoda</taxon>
        <taxon>Chromadorea</taxon>
        <taxon>Rhabditida</taxon>
        <taxon>Rhabditina</taxon>
        <taxon>Rhabditomorpha</taxon>
        <taxon>Rhabditoidea</taxon>
        <taxon>Rhabditidae</taxon>
        <taxon>Mesorhabditinae</taxon>
        <taxon>Mesorhabditis</taxon>
    </lineage>
</organism>
<evidence type="ECO:0000256" key="3">
    <source>
        <dbReference type="SAM" id="SignalP"/>
    </source>
</evidence>
<keyword evidence="5" id="KW-1185">Reference proteome</keyword>
<dbReference type="EMBL" id="CATQJA010002651">
    <property type="protein sequence ID" value="CAJ0577569.1"/>
    <property type="molecule type" value="Genomic_DNA"/>
</dbReference>
<protein>
    <submittedName>
        <fullName evidence="4">Uncharacterized protein</fullName>
    </submittedName>
</protein>
<evidence type="ECO:0000313" key="4">
    <source>
        <dbReference type="EMBL" id="CAJ0577569.1"/>
    </source>
</evidence>
<evidence type="ECO:0000256" key="1">
    <source>
        <dbReference type="SAM" id="MobiDB-lite"/>
    </source>
</evidence>
<feature type="signal peptide" evidence="3">
    <location>
        <begin position="1"/>
        <end position="29"/>
    </location>
</feature>